<dbReference type="InterPro" id="IPR023298">
    <property type="entry name" value="ATPase_P-typ_TM_dom_sf"/>
</dbReference>
<evidence type="ECO:0000256" key="3">
    <source>
        <dbReference type="ARBA" id="ARBA00022553"/>
    </source>
</evidence>
<feature type="transmembrane region" description="Helical" evidence="13">
    <location>
        <begin position="453"/>
        <end position="477"/>
    </location>
</feature>
<feature type="domain" description="P5B-type ATPase N-terminal" evidence="16">
    <location>
        <begin position="97"/>
        <end position="202"/>
    </location>
</feature>
<gene>
    <name evidence="17" type="primary">W08D2.5</name>
    <name evidence="17" type="ORF">T03_7667</name>
</gene>
<keyword evidence="3" id="KW-0597">Phosphoprotein</keyword>
<evidence type="ECO:0000259" key="16">
    <source>
        <dbReference type="Pfam" id="PF12409"/>
    </source>
</evidence>
<dbReference type="NCBIfam" id="TIGR01657">
    <property type="entry name" value="P-ATPase-V"/>
    <property type="match status" value="1"/>
</dbReference>
<dbReference type="SUPFAM" id="SSF56784">
    <property type="entry name" value="HAD-like"/>
    <property type="match status" value="1"/>
</dbReference>
<dbReference type="Gene3D" id="2.70.150.10">
    <property type="entry name" value="Calcium-transporting ATPase, cytoplasmic transduction domain A"/>
    <property type="match status" value="1"/>
</dbReference>
<evidence type="ECO:0000256" key="11">
    <source>
        <dbReference type="ARBA" id="ARBA00023136"/>
    </source>
</evidence>
<dbReference type="PROSITE" id="PS00154">
    <property type="entry name" value="ATPASE_E1_E2"/>
    <property type="match status" value="1"/>
</dbReference>
<dbReference type="Gene3D" id="3.40.50.1000">
    <property type="entry name" value="HAD superfamily/HAD-like"/>
    <property type="match status" value="1"/>
</dbReference>
<dbReference type="InterPro" id="IPR018303">
    <property type="entry name" value="ATPase_P-typ_P_site"/>
</dbReference>
<evidence type="ECO:0000256" key="1">
    <source>
        <dbReference type="ARBA" id="ARBA00004141"/>
    </source>
</evidence>
<comment type="caution">
    <text evidence="17">The sequence shown here is derived from an EMBL/GenBank/DDBJ whole genome shotgun (WGS) entry which is preliminary data.</text>
</comment>
<evidence type="ECO:0000313" key="18">
    <source>
        <dbReference type="Proteomes" id="UP000054653"/>
    </source>
</evidence>
<dbReference type="SUPFAM" id="SSF81653">
    <property type="entry name" value="Calcium ATPase, transduction domain A"/>
    <property type="match status" value="1"/>
</dbReference>
<dbReference type="FunFam" id="1.20.1110.10:FF:000023">
    <property type="entry name" value="Cation-transporting ATPase"/>
    <property type="match status" value="1"/>
</dbReference>
<evidence type="ECO:0000256" key="5">
    <source>
        <dbReference type="ARBA" id="ARBA00022723"/>
    </source>
</evidence>
<dbReference type="GO" id="GO:0019829">
    <property type="term" value="F:ATPase-coupled monoatomic cation transmembrane transporter activity"/>
    <property type="evidence" value="ECO:0007669"/>
    <property type="project" value="UniProtKB-UniRule"/>
</dbReference>
<keyword evidence="7 13" id="KW-0067">ATP-binding</keyword>
<evidence type="ECO:0000256" key="2">
    <source>
        <dbReference type="ARBA" id="ARBA00006000"/>
    </source>
</evidence>
<feature type="non-terminal residue" evidence="17">
    <location>
        <position position="1"/>
    </location>
</feature>
<dbReference type="PANTHER" id="PTHR45630">
    <property type="entry name" value="CATION-TRANSPORTING ATPASE-RELATED"/>
    <property type="match status" value="1"/>
</dbReference>
<keyword evidence="6 13" id="KW-0547">Nucleotide-binding</keyword>
<dbReference type="OMA" id="KLRYRWH"/>
<feature type="transmembrane region" description="Helical" evidence="13">
    <location>
        <begin position="1137"/>
        <end position="1155"/>
    </location>
</feature>
<protein>
    <recommendedName>
        <fullName evidence="13">Cation-transporting ATPase</fullName>
        <ecNumber evidence="13">7.2.2.-</ecNumber>
    </recommendedName>
</protein>
<dbReference type="SUPFAM" id="SSF81665">
    <property type="entry name" value="Calcium ATPase, transmembrane domain M"/>
    <property type="match status" value="1"/>
</dbReference>
<comment type="similarity">
    <text evidence="2 13">Belongs to the cation transport ATPase (P-type) (TC 3.A.3) family. Type V subfamily.</text>
</comment>
<feature type="transmembrane region" description="Helical" evidence="13">
    <location>
        <begin position="112"/>
        <end position="131"/>
    </location>
</feature>
<evidence type="ECO:0000256" key="9">
    <source>
        <dbReference type="ARBA" id="ARBA00022967"/>
    </source>
</evidence>
<evidence type="ECO:0000256" key="12">
    <source>
        <dbReference type="ARBA" id="ARBA00049360"/>
    </source>
</evidence>
<name>A0A0V1D6W6_TRIBR</name>
<dbReference type="InterPro" id="IPR047819">
    <property type="entry name" value="P5A-ATPase_N"/>
</dbReference>
<feature type="domain" description="Cation-transporting P-type ATPase N-terminal" evidence="15">
    <location>
        <begin position="226"/>
        <end position="277"/>
    </location>
</feature>
<dbReference type="GO" id="GO:0005524">
    <property type="term" value="F:ATP binding"/>
    <property type="evidence" value="ECO:0007669"/>
    <property type="project" value="UniProtKB-UniRule"/>
</dbReference>
<dbReference type="AlphaFoldDB" id="A0A0V1D6W6"/>
<dbReference type="PRINTS" id="PR00119">
    <property type="entry name" value="CATATPASE"/>
</dbReference>
<evidence type="ECO:0000256" key="13">
    <source>
        <dbReference type="RuleBase" id="RU362082"/>
    </source>
</evidence>
<dbReference type="GO" id="GO:0016887">
    <property type="term" value="F:ATP hydrolysis activity"/>
    <property type="evidence" value="ECO:0007669"/>
    <property type="project" value="InterPro"/>
</dbReference>
<dbReference type="InterPro" id="IPR023299">
    <property type="entry name" value="ATPase_P-typ_cyto_dom_N"/>
</dbReference>
<dbReference type="InterPro" id="IPR006544">
    <property type="entry name" value="P-type_TPase_V"/>
</dbReference>
<dbReference type="Pfam" id="PF00122">
    <property type="entry name" value="E1-E2_ATPase"/>
    <property type="match status" value="1"/>
</dbReference>
<evidence type="ECO:0000256" key="8">
    <source>
        <dbReference type="ARBA" id="ARBA00022842"/>
    </source>
</evidence>
<keyword evidence="5 13" id="KW-0479">Metal-binding</keyword>
<keyword evidence="10 13" id="KW-1133">Transmembrane helix</keyword>
<organism evidence="17 18">
    <name type="scientific">Trichinella britovi</name>
    <name type="common">Parasitic roundworm</name>
    <dbReference type="NCBI Taxonomy" id="45882"/>
    <lineage>
        <taxon>Eukaryota</taxon>
        <taxon>Metazoa</taxon>
        <taxon>Ecdysozoa</taxon>
        <taxon>Nematoda</taxon>
        <taxon>Enoplea</taxon>
        <taxon>Dorylaimia</taxon>
        <taxon>Trichinellida</taxon>
        <taxon>Trichinellidae</taxon>
        <taxon>Trichinella</taxon>
    </lineage>
</organism>
<dbReference type="GO" id="GO:0016020">
    <property type="term" value="C:membrane"/>
    <property type="evidence" value="ECO:0007669"/>
    <property type="project" value="UniProtKB-SubCell"/>
</dbReference>
<feature type="transmembrane region" description="Helical" evidence="13">
    <location>
        <begin position="1023"/>
        <end position="1045"/>
    </location>
</feature>
<sequence>LDLIEIAKIENVSLIKETQLEVFTFSGNDSLHFTVAVFISGSSFLYLFLFSFMLCHSAENGEGEGDSVDEYAPVVRLFLMGLSSADGGTSVEVDERTRITIWGYCECRWKRFLLRLASFLTLGFFRLLLHWKPSLYVKAALTRCSLKRADVVLIRDESFQWSRRPVRVISRPENFCLLKQGGTLREHCSLRYFTYRKLKFVWFAELGSFHRLQSFDGNIDCESLHAWRGWTDEQASKLMAVYGANEIAIRLKSVLELVFTEVLNPFYVFQLFSVTIWFSDTYYYYASIVLLMSACSVALDVYQIKKNQTALQRTVHKADVINVLRDQQLQCVSTMQLVPGDVILIPAEGCIMMCDAVLIFGNCIVNESSLTGESVPVMKTAIPAGGATQVNYDHKIHAKHTLYCGTHVLQTRYYSGHEVKAVVTRTGFSTQKGQLVRSIMYPKPVDFEFTKDLLRFVGVLALIASVGIIYTIVLMTIRGSNIGKIFVRALDLITICVPPALPAAMTMGVIAAESRLKKKHIYCISPNTVNTCGGINVVCFDKTGTLTEDGLDFLGILPTLQQGGICRVELKQARDFDAGHGIVRAMACCHSLTQMGQQLAGDPLDLVMFNETGWRFEESQAVNESERFDILPPTLVRQPNPNGVEIGVLKQFPFSSDLQRMSVLTRELLSNEVILYCKGAPETVISLCRSSSIPENFDSVLGYYTKRGFRVLALAMRLMDTSLLKAMKMSRDAVEHDLTLLALLIFENRLKPQTTPVIGQLRKAGIRTVMVTGDNILTATCVARECSIVDNSLPLYFVESVETDTLTFQLHPDEITLSAEEESRRPDADQFSVQIHQIKPTYQLAVSGKTFDIFCKRFPHLLPKLICVCNVFARMSPEQKTQLVNILQQLDYIVAMCGDGANDCGALKAAHAGISLSGGEASIASPFTYKLANIDCVVSVIREGRAALTTSFGIFKYMASYSLTQFLSVSLVYWLGSNLADFQFLFIDLVLITLFTVSFGRTPAADGLHPKAPNVCIMSSNSISSLLLQLVTVIFYQVFLFVYVAKQAWFVPHYFSPKAEVHPSYQATGVFLISTFQYITLVVVYSKSFPYRKSMFSNRMFLFSVLFAVGISTMLTLNPPAWIVDLLELKMPPDMRFRTLLLLLALINFLHCLLIEECIVDRLLPCLLKRLSKKRRLTTGNSKRTEFESILEEIGATPAWIVGDNVGHRRRFTKLGGFYNNANLKVDDQLNMYLCEQSNYSKL</sequence>
<keyword evidence="9 13" id="KW-1278">Translocase</keyword>
<dbReference type="SFLD" id="SFLDG00002">
    <property type="entry name" value="C1.7:_P-type_atpase_like"/>
    <property type="match status" value="1"/>
</dbReference>
<dbReference type="GO" id="GO:0015203">
    <property type="term" value="F:polyamine transmembrane transporter activity"/>
    <property type="evidence" value="ECO:0007669"/>
    <property type="project" value="TreeGrafter"/>
</dbReference>
<dbReference type="GO" id="GO:0046872">
    <property type="term" value="F:metal ion binding"/>
    <property type="evidence" value="ECO:0007669"/>
    <property type="project" value="UniProtKB-UniRule"/>
</dbReference>
<evidence type="ECO:0000256" key="7">
    <source>
        <dbReference type="ARBA" id="ARBA00022840"/>
    </source>
</evidence>
<dbReference type="InterPro" id="IPR004014">
    <property type="entry name" value="ATPase_P-typ_cation-transptr_N"/>
</dbReference>
<feature type="transmembrane region" description="Helical" evidence="13">
    <location>
        <begin position="954"/>
        <end position="976"/>
    </location>
</feature>
<dbReference type="SFLD" id="SFLDF00027">
    <property type="entry name" value="p-type_atpase"/>
    <property type="match status" value="1"/>
</dbReference>
<proteinExistence type="inferred from homology"/>
<dbReference type="InterPro" id="IPR008250">
    <property type="entry name" value="ATPase_P-typ_transduc_dom_A_sf"/>
</dbReference>
<dbReference type="Proteomes" id="UP000054653">
    <property type="component" value="Unassembled WGS sequence"/>
</dbReference>
<dbReference type="InterPro" id="IPR001757">
    <property type="entry name" value="P_typ_ATPase"/>
</dbReference>
<reference evidence="17 18" key="1">
    <citation type="submission" date="2015-01" db="EMBL/GenBank/DDBJ databases">
        <title>Evolution of Trichinella species and genotypes.</title>
        <authorList>
            <person name="Korhonen P.K."/>
            <person name="Edoardo P."/>
            <person name="Giuseppe L.R."/>
            <person name="Gasser R.B."/>
        </authorList>
    </citation>
    <scope>NUCLEOTIDE SEQUENCE [LARGE SCALE GENOMIC DNA]</scope>
    <source>
        <strain evidence="17">ISS120</strain>
    </source>
</reference>
<dbReference type="Pfam" id="PF13246">
    <property type="entry name" value="Cation_ATPase"/>
    <property type="match status" value="1"/>
</dbReference>
<dbReference type="InterPro" id="IPR023214">
    <property type="entry name" value="HAD_sf"/>
</dbReference>
<dbReference type="PANTHER" id="PTHR45630:SF8">
    <property type="entry name" value="CATION-TRANSPORTING ATPASE"/>
    <property type="match status" value="1"/>
</dbReference>
<evidence type="ECO:0000256" key="10">
    <source>
        <dbReference type="ARBA" id="ARBA00022989"/>
    </source>
</evidence>
<comment type="subcellular location">
    <subcellularLocation>
        <location evidence="1 13">Membrane</location>
        <topology evidence="1 13">Multi-pass membrane protein</topology>
    </subcellularLocation>
</comment>
<dbReference type="GO" id="GO:0006874">
    <property type="term" value="P:intracellular calcium ion homeostasis"/>
    <property type="evidence" value="ECO:0007669"/>
    <property type="project" value="TreeGrafter"/>
</dbReference>
<keyword evidence="8 13" id="KW-0460">Magnesium</keyword>
<dbReference type="SFLD" id="SFLDS00003">
    <property type="entry name" value="Haloacid_Dehalogenase"/>
    <property type="match status" value="1"/>
</dbReference>
<comment type="catalytic activity">
    <reaction evidence="12 13">
        <text>ATP + H2O = ADP + phosphate + H(+)</text>
        <dbReference type="Rhea" id="RHEA:13065"/>
        <dbReference type="ChEBI" id="CHEBI:15377"/>
        <dbReference type="ChEBI" id="CHEBI:15378"/>
        <dbReference type="ChEBI" id="CHEBI:30616"/>
        <dbReference type="ChEBI" id="CHEBI:43474"/>
        <dbReference type="ChEBI" id="CHEBI:456216"/>
    </reaction>
</comment>
<feature type="transmembrane region" description="Helical" evidence="13">
    <location>
        <begin position="1065"/>
        <end position="1086"/>
    </location>
</feature>
<evidence type="ECO:0000256" key="4">
    <source>
        <dbReference type="ARBA" id="ARBA00022692"/>
    </source>
</evidence>
<feature type="transmembrane region" description="Helical" evidence="13">
    <location>
        <begin position="489"/>
        <end position="512"/>
    </location>
</feature>
<keyword evidence="4 13" id="KW-0812">Transmembrane</keyword>
<feature type="transmembrane region" description="Helical" evidence="13">
    <location>
        <begin position="1098"/>
        <end position="1117"/>
    </location>
</feature>
<dbReference type="InterPro" id="IPR036412">
    <property type="entry name" value="HAD-like_sf"/>
</dbReference>
<dbReference type="Gene3D" id="3.40.1110.10">
    <property type="entry name" value="Calcium-transporting ATPase, cytoplasmic domain N"/>
    <property type="match status" value="1"/>
</dbReference>
<dbReference type="SUPFAM" id="SSF81660">
    <property type="entry name" value="Metal cation-transporting ATPase, ATP-binding domain N"/>
    <property type="match status" value="1"/>
</dbReference>
<dbReference type="OrthoDB" id="48943at2759"/>
<dbReference type="EC" id="7.2.2.-" evidence="13"/>
<dbReference type="FunFam" id="3.40.50.1000:FF:000068">
    <property type="entry name" value="Cation-transporting ATPase"/>
    <property type="match status" value="1"/>
</dbReference>
<keyword evidence="11 13" id="KW-0472">Membrane</keyword>
<evidence type="ECO:0000313" key="17">
    <source>
        <dbReference type="EMBL" id="KRY57305.1"/>
    </source>
</evidence>
<evidence type="ECO:0000256" key="6">
    <source>
        <dbReference type="ARBA" id="ARBA00022741"/>
    </source>
</evidence>
<dbReference type="GO" id="GO:0140358">
    <property type="term" value="F:P-type transmembrane transporter activity"/>
    <property type="evidence" value="ECO:0007669"/>
    <property type="project" value="InterPro"/>
</dbReference>
<feature type="transmembrane region" description="Helical" evidence="13">
    <location>
        <begin position="282"/>
        <end position="302"/>
    </location>
</feature>
<dbReference type="Gene3D" id="1.20.1110.10">
    <property type="entry name" value="Calcium-transporting ATPase, transmembrane domain"/>
    <property type="match status" value="1"/>
</dbReference>
<feature type="transmembrane region" description="Helical" evidence="13">
    <location>
        <begin position="982"/>
        <end position="1002"/>
    </location>
</feature>
<feature type="transmembrane region" description="Helical" evidence="13">
    <location>
        <begin position="31"/>
        <end position="54"/>
    </location>
</feature>
<dbReference type="InterPro" id="IPR044492">
    <property type="entry name" value="P_typ_ATPase_HD_dom"/>
</dbReference>
<dbReference type="NCBIfam" id="TIGR01494">
    <property type="entry name" value="ATPase_P-type"/>
    <property type="match status" value="2"/>
</dbReference>
<dbReference type="InterPro" id="IPR059000">
    <property type="entry name" value="ATPase_P-type_domA"/>
</dbReference>
<dbReference type="Pfam" id="PF12409">
    <property type="entry name" value="P5-ATPase"/>
    <property type="match status" value="1"/>
</dbReference>
<evidence type="ECO:0000259" key="14">
    <source>
        <dbReference type="Pfam" id="PF00122"/>
    </source>
</evidence>
<accession>A0A0V1D6W6</accession>
<feature type="domain" description="P-type ATPase A" evidence="14">
    <location>
        <begin position="322"/>
        <end position="439"/>
    </location>
</feature>
<evidence type="ECO:0000259" key="15">
    <source>
        <dbReference type="Pfam" id="PF00690"/>
    </source>
</evidence>
<dbReference type="Pfam" id="PF00690">
    <property type="entry name" value="Cation_ATPase_N"/>
    <property type="match status" value="1"/>
</dbReference>
<dbReference type="EMBL" id="JYDI01000033">
    <property type="protein sequence ID" value="KRY57305.1"/>
    <property type="molecule type" value="Genomic_DNA"/>
</dbReference>
<keyword evidence="18" id="KW-1185">Reference proteome</keyword>